<evidence type="ECO:0000313" key="4">
    <source>
        <dbReference type="Proteomes" id="UP000006727"/>
    </source>
</evidence>
<evidence type="ECO:0000313" key="2">
    <source>
        <dbReference type="EMBL" id="PNR63038.1"/>
    </source>
</evidence>
<proteinExistence type="predicted"/>
<gene>
    <name evidence="3" type="primary">LOC112292081</name>
    <name evidence="2" type="ORF">PHYPA_001463</name>
</gene>
<dbReference type="SUPFAM" id="SSF51045">
    <property type="entry name" value="WW domain"/>
    <property type="match status" value="1"/>
</dbReference>
<feature type="compositionally biased region" description="Basic and acidic residues" evidence="1">
    <location>
        <begin position="171"/>
        <end position="189"/>
    </location>
</feature>
<dbReference type="RefSeq" id="XP_024396005.1">
    <property type="nucleotide sequence ID" value="XM_024540237.2"/>
</dbReference>
<sequence length="296" mass="32211">MGRAGRVAPRTCSTIELRTHTSSLTISLPAYVSKPGLGCPPSPSTPVQVAPAPARLARLAWPQDAVQVVQLQLEALRSHSMEAIESSTRKRGLVTSNSHETLDASLNKVTSGLEVALKTQPALPEDWEQFLDLKTGQFYYFHWSSCKRTKHDPRELIRRADESVQAHMREAHIRGESSIEHTETASSREDESDEIDMDSGAVSCCPPDVCEKTSGFCSDASEWCADRELGSGDSMWGRTREEELSTSDCGKDTKSPSTVMVVSGCHSCSMFVMLCSSSPACPSCGVRVQSDQGGIR</sequence>
<dbReference type="AlphaFoldDB" id="A0A2K1LAJ0"/>
<dbReference type="EnsemblPlants" id="Pp3c1_32020V3.1">
    <property type="protein sequence ID" value="Pp3c1_32020V3.1"/>
    <property type="gene ID" value="Pp3c1_32020"/>
</dbReference>
<evidence type="ECO:0000313" key="3">
    <source>
        <dbReference type="EnsemblPlants" id="Pp3c1_32020V3.1"/>
    </source>
</evidence>
<dbReference type="PANTHER" id="PTHR14791">
    <property type="entry name" value="BOMB/KIRA PROTEINS"/>
    <property type="match status" value="1"/>
</dbReference>
<evidence type="ECO:0008006" key="5">
    <source>
        <dbReference type="Google" id="ProtNLM"/>
    </source>
</evidence>
<keyword evidence="4" id="KW-1185">Reference proteome</keyword>
<dbReference type="GeneID" id="112292081"/>
<reference evidence="3" key="3">
    <citation type="submission" date="2020-12" db="UniProtKB">
        <authorList>
            <consortium name="EnsemblPlants"/>
        </authorList>
    </citation>
    <scope>IDENTIFICATION</scope>
</reference>
<reference evidence="2 4" key="2">
    <citation type="journal article" date="2018" name="Plant J.">
        <title>The Physcomitrella patens chromosome-scale assembly reveals moss genome structure and evolution.</title>
        <authorList>
            <person name="Lang D."/>
            <person name="Ullrich K.K."/>
            <person name="Murat F."/>
            <person name="Fuchs J."/>
            <person name="Jenkins J."/>
            <person name="Haas F.B."/>
            <person name="Piednoel M."/>
            <person name="Gundlach H."/>
            <person name="Van Bel M."/>
            <person name="Meyberg R."/>
            <person name="Vives C."/>
            <person name="Morata J."/>
            <person name="Symeonidi A."/>
            <person name="Hiss M."/>
            <person name="Muchero W."/>
            <person name="Kamisugi Y."/>
            <person name="Saleh O."/>
            <person name="Blanc G."/>
            <person name="Decker E.L."/>
            <person name="van Gessel N."/>
            <person name="Grimwood J."/>
            <person name="Hayes R.D."/>
            <person name="Graham S.W."/>
            <person name="Gunter L.E."/>
            <person name="McDaniel S.F."/>
            <person name="Hoernstein S.N.W."/>
            <person name="Larsson A."/>
            <person name="Li F.W."/>
            <person name="Perroud P.F."/>
            <person name="Phillips J."/>
            <person name="Ranjan P."/>
            <person name="Rokshar D.S."/>
            <person name="Rothfels C.J."/>
            <person name="Schneider L."/>
            <person name="Shu S."/>
            <person name="Stevenson D.W."/>
            <person name="Thummler F."/>
            <person name="Tillich M."/>
            <person name="Villarreal Aguilar J.C."/>
            <person name="Widiez T."/>
            <person name="Wong G.K."/>
            <person name="Wymore A."/>
            <person name="Zhang Y."/>
            <person name="Zimmer A.D."/>
            <person name="Quatrano R.S."/>
            <person name="Mayer K.F.X."/>
            <person name="Goodstein D."/>
            <person name="Casacuberta J.M."/>
            <person name="Vandepoele K."/>
            <person name="Reski R."/>
            <person name="Cuming A.C."/>
            <person name="Tuskan G.A."/>
            <person name="Maumus F."/>
            <person name="Salse J."/>
            <person name="Schmutz J."/>
            <person name="Rensing S.A."/>
        </authorList>
    </citation>
    <scope>NUCLEOTIDE SEQUENCE [LARGE SCALE GENOMIC DNA]</scope>
    <source>
        <strain evidence="3 4">cv. Gransden 2004</strain>
    </source>
</reference>
<dbReference type="EnsemblPlants" id="Pp3c1_32020V3.2">
    <property type="protein sequence ID" value="Pp3c1_32020V3.2"/>
    <property type="gene ID" value="Pp3c1_32020"/>
</dbReference>
<name>A0A2K1LAJ0_PHYPA</name>
<protein>
    <recommendedName>
        <fullName evidence="5">WW domain-containing protein</fullName>
    </recommendedName>
</protein>
<reference evidence="2 4" key="1">
    <citation type="journal article" date="2008" name="Science">
        <title>The Physcomitrella genome reveals evolutionary insights into the conquest of land by plants.</title>
        <authorList>
            <person name="Rensing S."/>
            <person name="Lang D."/>
            <person name="Zimmer A."/>
            <person name="Terry A."/>
            <person name="Salamov A."/>
            <person name="Shapiro H."/>
            <person name="Nishiyama T."/>
            <person name="Perroud P.-F."/>
            <person name="Lindquist E."/>
            <person name="Kamisugi Y."/>
            <person name="Tanahashi T."/>
            <person name="Sakakibara K."/>
            <person name="Fujita T."/>
            <person name="Oishi K."/>
            <person name="Shin-I T."/>
            <person name="Kuroki Y."/>
            <person name="Toyoda A."/>
            <person name="Suzuki Y."/>
            <person name="Hashimoto A."/>
            <person name="Yamaguchi K."/>
            <person name="Sugano A."/>
            <person name="Kohara Y."/>
            <person name="Fujiyama A."/>
            <person name="Anterola A."/>
            <person name="Aoki S."/>
            <person name="Ashton N."/>
            <person name="Barbazuk W.B."/>
            <person name="Barker E."/>
            <person name="Bennetzen J."/>
            <person name="Bezanilla M."/>
            <person name="Blankenship R."/>
            <person name="Cho S.H."/>
            <person name="Dutcher S."/>
            <person name="Estelle M."/>
            <person name="Fawcett J.A."/>
            <person name="Gundlach H."/>
            <person name="Hanada K."/>
            <person name="Heyl A."/>
            <person name="Hicks K.A."/>
            <person name="Hugh J."/>
            <person name="Lohr M."/>
            <person name="Mayer K."/>
            <person name="Melkozernov A."/>
            <person name="Murata T."/>
            <person name="Nelson D."/>
            <person name="Pils B."/>
            <person name="Prigge M."/>
            <person name="Reiss B."/>
            <person name="Renner T."/>
            <person name="Rombauts S."/>
            <person name="Rushton P."/>
            <person name="Sanderfoot A."/>
            <person name="Schween G."/>
            <person name="Shiu S.-H."/>
            <person name="Stueber K."/>
            <person name="Theodoulou F.L."/>
            <person name="Tu H."/>
            <person name="Van de Peer Y."/>
            <person name="Verrier P.J."/>
            <person name="Waters E."/>
            <person name="Wood A."/>
            <person name="Yang L."/>
            <person name="Cove D."/>
            <person name="Cuming A."/>
            <person name="Hasebe M."/>
            <person name="Lucas S."/>
            <person name="Mishler D.B."/>
            <person name="Reski R."/>
            <person name="Grigoriev I."/>
            <person name="Quatrano R.S."/>
            <person name="Boore J.L."/>
        </authorList>
    </citation>
    <scope>NUCLEOTIDE SEQUENCE [LARGE SCALE GENOMIC DNA]</scope>
    <source>
        <strain evidence="3 4">cv. Gransden 2004</strain>
    </source>
</reference>
<dbReference type="InterPro" id="IPR051105">
    <property type="entry name" value="WWC/KIBRA_Hippo_Reg"/>
</dbReference>
<dbReference type="EMBL" id="ABEU02000001">
    <property type="protein sequence ID" value="PNR63038.1"/>
    <property type="molecule type" value="Genomic_DNA"/>
</dbReference>
<evidence type="ECO:0000256" key="1">
    <source>
        <dbReference type="SAM" id="MobiDB-lite"/>
    </source>
</evidence>
<feature type="region of interest" description="Disordered" evidence="1">
    <location>
        <begin position="171"/>
        <end position="198"/>
    </location>
</feature>
<accession>A0A2K1LAJ0</accession>
<dbReference type="Gramene" id="Pp3c1_32020V3.1">
    <property type="protein sequence ID" value="Pp3c1_32020V3.1"/>
    <property type="gene ID" value="Pp3c1_32020"/>
</dbReference>
<dbReference type="PANTHER" id="PTHR14791:SF29">
    <property type="entry name" value="PROTEIN KIBRA"/>
    <property type="match status" value="1"/>
</dbReference>
<dbReference type="InterPro" id="IPR036020">
    <property type="entry name" value="WW_dom_sf"/>
</dbReference>
<dbReference type="Proteomes" id="UP000006727">
    <property type="component" value="Chromosome 1"/>
</dbReference>
<dbReference type="Gramene" id="Pp3c1_32020V3.2">
    <property type="protein sequence ID" value="Pp3c1_32020V3.2"/>
    <property type="gene ID" value="Pp3c1_32020"/>
</dbReference>
<organism evidence="2">
    <name type="scientific">Physcomitrium patens</name>
    <name type="common">Spreading-leaved earth moss</name>
    <name type="synonym">Physcomitrella patens</name>
    <dbReference type="NCBI Taxonomy" id="3218"/>
    <lineage>
        <taxon>Eukaryota</taxon>
        <taxon>Viridiplantae</taxon>
        <taxon>Streptophyta</taxon>
        <taxon>Embryophyta</taxon>
        <taxon>Bryophyta</taxon>
        <taxon>Bryophytina</taxon>
        <taxon>Bryopsida</taxon>
        <taxon>Funariidae</taxon>
        <taxon>Funariales</taxon>
        <taxon>Funariaceae</taxon>
        <taxon>Physcomitrium</taxon>
    </lineage>
</organism>
<dbReference type="PaxDb" id="3218-PP1S249_34V6.1"/>